<accession>A0A1F7SGR1</accession>
<feature type="chain" id="PRO_5009226092" description="DUF916 domain-containing protein" evidence="2">
    <location>
        <begin position="22"/>
        <end position="321"/>
    </location>
</feature>
<keyword evidence="1" id="KW-0812">Transmembrane</keyword>
<evidence type="ECO:0008006" key="5">
    <source>
        <dbReference type="Google" id="ProtNLM"/>
    </source>
</evidence>
<proteinExistence type="predicted"/>
<dbReference type="EMBL" id="MGDJ01000020">
    <property type="protein sequence ID" value="OGL52945.1"/>
    <property type="molecule type" value="Genomic_DNA"/>
</dbReference>
<keyword evidence="1" id="KW-0472">Membrane</keyword>
<evidence type="ECO:0000313" key="4">
    <source>
        <dbReference type="Proteomes" id="UP000185874"/>
    </source>
</evidence>
<dbReference type="Proteomes" id="UP000185874">
    <property type="component" value="Unassembled WGS sequence"/>
</dbReference>
<dbReference type="InterPro" id="IPR013783">
    <property type="entry name" value="Ig-like_fold"/>
</dbReference>
<organism evidence="3 4">
    <name type="scientific">Candidatus Shapirobacteria bacterium RBG_13_44_7</name>
    <dbReference type="NCBI Taxonomy" id="1802149"/>
    <lineage>
        <taxon>Bacteria</taxon>
        <taxon>Candidatus Shapironibacteriota</taxon>
    </lineage>
</organism>
<keyword evidence="2" id="KW-0732">Signal</keyword>
<feature type="signal peptide" evidence="2">
    <location>
        <begin position="1"/>
        <end position="21"/>
    </location>
</feature>
<keyword evidence="1" id="KW-1133">Transmembrane helix</keyword>
<gene>
    <name evidence="3" type="ORF">A3K55_00415</name>
</gene>
<evidence type="ECO:0000256" key="2">
    <source>
        <dbReference type="SAM" id="SignalP"/>
    </source>
</evidence>
<protein>
    <recommendedName>
        <fullName evidence="5">DUF916 domain-containing protein</fullName>
    </recommendedName>
</protein>
<dbReference type="AlphaFoldDB" id="A0A1F7SGR1"/>
<evidence type="ECO:0000256" key="1">
    <source>
        <dbReference type="SAM" id="Phobius"/>
    </source>
</evidence>
<name>A0A1F7SGR1_9BACT</name>
<evidence type="ECO:0000313" key="3">
    <source>
        <dbReference type="EMBL" id="OGL52945.1"/>
    </source>
</evidence>
<feature type="transmembrane region" description="Helical" evidence="1">
    <location>
        <begin position="265"/>
        <end position="292"/>
    </location>
</feature>
<sequence>MKKTLFILLLSPLLLASPAKAQSAMGLSAIPPRLEVTAKPGQVITREIKIRNESKVERVLTTTIKDFVVTDDKGTPIQVEGQNDSYAIRWAAASWLQTSPTNFKIKPGETKSLVLTIIVPQDTTPGGHYAMVLHSPKNETILSETGSMIETNVGTLIYITIPGAIKQDAKVQRFTAPKFSEYGPIDFHTTLTNLSDIHITPTGTITVKNWFGLRTAELELEKLNIFPYANRDFTNTLAKKWLFGRYQARLLAGYGTQGGLLTSTIYFWVIPWRLLLIILAILLILILLCLLLKKRQPPTPVAEIEELEKELDILKKKYQDK</sequence>
<dbReference type="Gene3D" id="2.60.40.10">
    <property type="entry name" value="Immunoglobulins"/>
    <property type="match status" value="1"/>
</dbReference>
<reference evidence="3 4" key="1">
    <citation type="journal article" date="2016" name="Nat. Commun.">
        <title>Thousands of microbial genomes shed light on interconnected biogeochemical processes in an aquifer system.</title>
        <authorList>
            <person name="Anantharaman K."/>
            <person name="Brown C.T."/>
            <person name="Hug L.A."/>
            <person name="Sharon I."/>
            <person name="Castelle C.J."/>
            <person name="Probst A.J."/>
            <person name="Thomas B.C."/>
            <person name="Singh A."/>
            <person name="Wilkins M.J."/>
            <person name="Karaoz U."/>
            <person name="Brodie E.L."/>
            <person name="Williams K.H."/>
            <person name="Hubbard S.S."/>
            <person name="Banfield J.F."/>
        </authorList>
    </citation>
    <scope>NUCLEOTIDE SEQUENCE [LARGE SCALE GENOMIC DNA]</scope>
</reference>
<comment type="caution">
    <text evidence="3">The sequence shown here is derived from an EMBL/GenBank/DDBJ whole genome shotgun (WGS) entry which is preliminary data.</text>
</comment>